<dbReference type="PROSITE" id="PS51363">
    <property type="entry name" value="W2"/>
    <property type="match status" value="1"/>
</dbReference>
<evidence type="ECO:0000256" key="6">
    <source>
        <dbReference type="ARBA" id="ARBA00022917"/>
    </source>
</evidence>
<protein>
    <submittedName>
        <fullName evidence="10">Eukaryotic translation initiation factor 4 gamma 3</fullName>
    </submittedName>
</protein>
<dbReference type="FunFam" id="1.25.40.180:FF:000001">
    <property type="entry name" value="Eukaryotic translation initiation factor 4 gamma, 3, putative"/>
    <property type="match status" value="1"/>
</dbReference>
<dbReference type="GO" id="GO:0003729">
    <property type="term" value="F:mRNA binding"/>
    <property type="evidence" value="ECO:0007669"/>
    <property type="project" value="TreeGrafter"/>
</dbReference>
<feature type="compositionally biased region" description="Basic and acidic residues" evidence="7">
    <location>
        <begin position="1067"/>
        <end position="1082"/>
    </location>
</feature>
<dbReference type="Ensembl" id="ENSUMAT00000030318.1">
    <property type="protein sequence ID" value="ENSUMAP00000025589.1"/>
    <property type="gene ID" value="ENSUMAG00000015096.1"/>
</dbReference>
<dbReference type="SMART" id="SM00543">
    <property type="entry name" value="MIF4G"/>
    <property type="match status" value="1"/>
</dbReference>
<keyword evidence="3" id="KW-0597">Phosphoprotein</keyword>
<feature type="region of interest" description="Disordered" evidence="7">
    <location>
        <begin position="1015"/>
        <end position="1096"/>
    </location>
</feature>
<dbReference type="PANTHER" id="PTHR23253:SF23">
    <property type="entry name" value="EUKARYOTIC TRANSLATION INITIATION FACTOR 4 GAMMA 3"/>
    <property type="match status" value="1"/>
</dbReference>
<evidence type="ECO:0000256" key="3">
    <source>
        <dbReference type="ARBA" id="ARBA00022553"/>
    </source>
</evidence>
<dbReference type="GeneTree" id="ENSGT00940000156454"/>
<feature type="compositionally biased region" description="Polar residues" evidence="7">
    <location>
        <begin position="87"/>
        <end position="106"/>
    </location>
</feature>
<evidence type="ECO:0000259" key="8">
    <source>
        <dbReference type="PROSITE" id="PS51363"/>
    </source>
</evidence>
<feature type="domain" description="MI" evidence="9">
    <location>
        <begin position="1097"/>
        <end position="1219"/>
    </location>
</feature>
<dbReference type="SUPFAM" id="SSF48371">
    <property type="entry name" value="ARM repeat"/>
    <property type="match status" value="3"/>
</dbReference>
<dbReference type="InterPro" id="IPR003890">
    <property type="entry name" value="MIF4G-like_typ-3"/>
</dbReference>
<feature type="compositionally biased region" description="Acidic residues" evidence="7">
    <location>
        <begin position="551"/>
        <end position="560"/>
    </location>
</feature>
<dbReference type="InterPro" id="IPR003891">
    <property type="entry name" value="Initiation_fac_eIF4g_MI"/>
</dbReference>
<feature type="compositionally biased region" description="Polar residues" evidence="7">
    <location>
        <begin position="120"/>
        <end position="132"/>
    </location>
</feature>
<feature type="compositionally biased region" description="Pro residues" evidence="7">
    <location>
        <begin position="263"/>
        <end position="277"/>
    </location>
</feature>
<dbReference type="FunFam" id="1.25.40.180:FF:000003">
    <property type="entry name" value="Putative eukaryotic translation initiation factor 4 gamma 1"/>
    <property type="match status" value="1"/>
</dbReference>
<feature type="region of interest" description="Disordered" evidence="7">
    <location>
        <begin position="242"/>
        <end position="278"/>
    </location>
</feature>
<comment type="similarity">
    <text evidence="1">Belongs to the eukaryotic initiation factor 4G family.</text>
</comment>
<feature type="compositionally biased region" description="Polar residues" evidence="7">
    <location>
        <begin position="64"/>
        <end position="79"/>
    </location>
</feature>
<evidence type="ECO:0000256" key="1">
    <source>
        <dbReference type="ARBA" id="ARBA00005775"/>
    </source>
</evidence>
<dbReference type="Pfam" id="PF02847">
    <property type="entry name" value="MA3"/>
    <property type="match status" value="1"/>
</dbReference>
<dbReference type="Pfam" id="PF02854">
    <property type="entry name" value="MIF4G"/>
    <property type="match status" value="1"/>
</dbReference>
<feature type="region of interest" description="Disordered" evidence="7">
    <location>
        <begin position="316"/>
        <end position="349"/>
    </location>
</feature>
<organism evidence="10">
    <name type="scientific">Ursus maritimus</name>
    <name type="common">Polar bear</name>
    <name type="synonym">Thalarctos maritimus</name>
    <dbReference type="NCBI Taxonomy" id="29073"/>
    <lineage>
        <taxon>Eukaryota</taxon>
        <taxon>Metazoa</taxon>
        <taxon>Chordata</taxon>
        <taxon>Craniata</taxon>
        <taxon>Vertebrata</taxon>
        <taxon>Euteleostomi</taxon>
        <taxon>Mammalia</taxon>
        <taxon>Eutheria</taxon>
        <taxon>Laurasiatheria</taxon>
        <taxon>Carnivora</taxon>
        <taxon>Caniformia</taxon>
        <taxon>Ursidae</taxon>
        <taxon>Ursus</taxon>
    </lineage>
</organism>
<evidence type="ECO:0000313" key="10">
    <source>
        <dbReference type="Ensembl" id="ENSUMAP00000025589"/>
    </source>
</evidence>
<dbReference type="InterPro" id="IPR003307">
    <property type="entry name" value="W2_domain"/>
</dbReference>
<evidence type="ECO:0000256" key="2">
    <source>
        <dbReference type="ARBA" id="ARBA00022540"/>
    </source>
</evidence>
<feature type="region of interest" description="Disordered" evidence="7">
    <location>
        <begin position="660"/>
        <end position="684"/>
    </location>
</feature>
<feature type="compositionally biased region" description="Polar residues" evidence="7">
    <location>
        <begin position="392"/>
        <end position="401"/>
    </location>
</feature>
<dbReference type="SMART" id="SM00515">
    <property type="entry name" value="eIF5C"/>
    <property type="match status" value="1"/>
</dbReference>
<evidence type="ECO:0000256" key="7">
    <source>
        <dbReference type="SAM" id="MobiDB-lite"/>
    </source>
</evidence>
<proteinExistence type="inferred from homology"/>
<name>A0A452UWV5_URSMA</name>
<evidence type="ECO:0000256" key="4">
    <source>
        <dbReference type="ARBA" id="ARBA00022845"/>
    </source>
</evidence>
<keyword evidence="2" id="KW-0396">Initiation factor</keyword>
<evidence type="ECO:0000256" key="5">
    <source>
        <dbReference type="ARBA" id="ARBA00022884"/>
    </source>
</evidence>
<feature type="region of interest" description="Disordered" evidence="7">
    <location>
        <begin position="546"/>
        <end position="581"/>
    </location>
</feature>
<gene>
    <name evidence="10" type="primary">EIF4G3</name>
</gene>
<dbReference type="FunFam" id="1.25.40.180:FF:000002">
    <property type="entry name" value="Eukaryotic translation initiation factor 4 gamma, 3, putative"/>
    <property type="match status" value="1"/>
</dbReference>
<feature type="compositionally biased region" description="Polar residues" evidence="7">
    <location>
        <begin position="1034"/>
        <end position="1048"/>
    </location>
</feature>
<evidence type="ECO:0000259" key="9">
    <source>
        <dbReference type="PROSITE" id="PS51366"/>
    </source>
</evidence>
<keyword evidence="6" id="KW-0648">Protein biosynthesis</keyword>
<keyword evidence="4" id="KW-0810">Translation regulation</keyword>
<dbReference type="GO" id="GO:0006417">
    <property type="term" value="P:regulation of translation"/>
    <property type="evidence" value="ECO:0007669"/>
    <property type="project" value="UniProtKB-KW"/>
</dbReference>
<dbReference type="InterPro" id="IPR016024">
    <property type="entry name" value="ARM-type_fold"/>
</dbReference>
<sequence>MYLRESKSMNRGRGRGTSRLQAERGVTQVARQPGPPTPSPYSAHEINKGHPNLAATPPGHASSPGLSQTPYPSGQNAGPTTLVYPQAPQTMNSQPQTRSPVSTQKLFFQRPQIQPPRATIPNSSPSIRPGAQTPTAVYQANQHIMMVNHLPMPYPVPQGPQYCIPQYRHSGPPYVGPPQQYPVQPPGPGPFYPGPGPGDFPNAYGTPFYPSQPVYQSAPIIVPTQQQPPPAKREKKTIRIRDPNQGGKDITEEIMSGGGSRNPTPPIGRPTSTPTPPQVRQKLFLNSFVFSSPEEKPKPDPVLKSPSPVLRLVFSGEKKEQAGQTSETTAVESMPELPLPPSPTTVSPLARSTIASPTSAGLGSQPIFATAVDDRCELSSSKEDTIPVPSPVSCTETSDPSPTDVIDDDICKKSCSVAPNDIPLISSTNLINEMNGVSETLPATESIVEIVKQEVLPLTLELEILENAPEEMKVECVPAPITPSTVPSFSPAPPTPPAPPPPTPAIVSAAATNVSTAGVPTAVQRVLEEDESIRTCLSEDAKATQNKIEVEADGQTEENVDAQNLSSRKSPGPGKDSSMSLFLDSWKPADTEGKKQYDREFLLDFQFMPACIQKPEGLPPISDVVLDKINQPKLPMRTLDPRILPRGPDFTPAFADFGRQTPGGRGVPLLNVGPRRSQPGQRREPRKIITVSVKEDVHLKKAENAWKPSQKRDSQAEDPENIKTQELFRKVRSILNKLTPQMFNQLMKQVSGLTVDTEERLKGVIDLVFEKAIDEPSFSVAYANMCRCLVTLKVPMADKPGNTKEFEKDKADDDVFEKKQKELEAASAPEERTRLHDELEEAKDKARRRSIGNIKFIGELFKLKMLTEAIMHDCVVKLLKNHDEESLECLCRLLTTIGRDLDFEKAKPRMDQYFNQMEKIVKERKTSSRIRFMLQDVIDLRLCNWVSRRADQGPKTIEQIHKEAKIEEQEEQRKVQQLMTKEKRRTGEEWSPLGWERVFFLLKSVFCLLSRGSMGREKNDKPLPSAAARPNTFMRGSSSKDLLDNQSQEEQRREMLETVKQLTGGMDVERNSAEADRNKARESATSAPDKPALSELEMEKKSKSIIDEFLHINDFKEAMQCVEELNAQGLLHVFVRMGVESTLERSQITRDHMGQLLYQLVQSEKLSKQDVFKGFSETLELADDMAIDIPHIWLYLAELVTPMLKEGGISMRELIIEFSKPLLPVGRAGVLLSEILHLLCKQMSHKKVGALWREADLTWKDFLPEGEDVHNFLLEQKLDFIESDSSCSSEALSKKELSAEELYKRLEKLIIEDKANDEQIFDWVEANLDESQMSSPTFLRALMTAVCKAAIIADCSTFRVDTAVIKQRVPILLKYLDSDTEKELQALYALQASIVKLDQPANLLRMFFDCLYDEEVISEDAFYKWESSKDPAEQNGKGVALKSVTAFFTWLREAEEESEDN</sequence>
<dbReference type="Gene3D" id="1.25.40.180">
    <property type="match status" value="3"/>
</dbReference>
<feature type="compositionally biased region" description="Basic and acidic residues" evidence="7">
    <location>
        <begin position="822"/>
        <end position="837"/>
    </location>
</feature>
<dbReference type="PROSITE" id="PS51366">
    <property type="entry name" value="MI"/>
    <property type="match status" value="1"/>
</dbReference>
<feature type="region of interest" description="Disordered" evidence="7">
    <location>
        <begin position="380"/>
        <end position="402"/>
    </location>
</feature>
<keyword evidence="5" id="KW-0694">RNA-binding</keyword>
<dbReference type="Pfam" id="PF02020">
    <property type="entry name" value="W2"/>
    <property type="match status" value="1"/>
</dbReference>
<feature type="region of interest" description="Disordered" evidence="7">
    <location>
        <begin position="1"/>
        <end position="132"/>
    </location>
</feature>
<dbReference type="CDD" id="cd11559">
    <property type="entry name" value="W2_eIF4G1_like"/>
    <property type="match status" value="1"/>
</dbReference>
<dbReference type="GO" id="GO:0003743">
    <property type="term" value="F:translation initiation factor activity"/>
    <property type="evidence" value="ECO:0007669"/>
    <property type="project" value="UniProtKB-KW"/>
</dbReference>
<dbReference type="SMART" id="SM00544">
    <property type="entry name" value="MA3"/>
    <property type="match status" value="1"/>
</dbReference>
<accession>A0A452UWV5</accession>
<dbReference type="GO" id="GO:0016281">
    <property type="term" value="C:eukaryotic translation initiation factor 4F complex"/>
    <property type="evidence" value="ECO:0007669"/>
    <property type="project" value="TreeGrafter"/>
</dbReference>
<feature type="domain" description="W2" evidence="8">
    <location>
        <begin position="1292"/>
        <end position="1461"/>
    </location>
</feature>
<feature type="region of interest" description="Disordered" evidence="7">
    <location>
        <begin position="702"/>
        <end position="721"/>
    </location>
</feature>
<dbReference type="PANTHER" id="PTHR23253">
    <property type="entry name" value="EUKARYOTIC TRANSLATION INITIATION FACTOR 4 GAMMA"/>
    <property type="match status" value="1"/>
</dbReference>
<feature type="region of interest" description="Disordered" evidence="7">
    <location>
        <begin position="822"/>
        <end position="842"/>
    </location>
</feature>
<reference evidence="10" key="1">
    <citation type="submission" date="2019-03" db="UniProtKB">
        <authorList>
            <consortium name="Ensembl"/>
        </authorList>
    </citation>
    <scope>IDENTIFICATION</scope>
</reference>